<evidence type="ECO:0000256" key="9">
    <source>
        <dbReference type="HAMAP-Rule" id="MF_01924"/>
    </source>
</evidence>
<feature type="binding site" evidence="9">
    <location>
        <position position="145"/>
    </location>
    <ligand>
        <name>Zn(2+)</name>
        <dbReference type="ChEBI" id="CHEBI:29105"/>
        <note>catalytic</note>
    </ligand>
</feature>
<feature type="binding site" evidence="9">
    <location>
        <position position="205"/>
    </location>
    <ligand>
        <name>Zn(2+)</name>
        <dbReference type="ChEBI" id="CHEBI:29105"/>
        <note>catalytic</note>
    </ligand>
</feature>
<evidence type="ECO:0000256" key="7">
    <source>
        <dbReference type="ARBA" id="ARBA00023049"/>
    </source>
</evidence>
<evidence type="ECO:0000256" key="1">
    <source>
        <dbReference type="ARBA" id="ARBA00001362"/>
    </source>
</evidence>
<dbReference type="InterPro" id="IPR000755">
    <property type="entry name" value="A_A_dipeptidase"/>
</dbReference>
<dbReference type="CDD" id="cd14817">
    <property type="entry name" value="D-Ala-D-Ala_dipeptidase_VanX"/>
    <property type="match status" value="1"/>
</dbReference>
<dbReference type="Proteomes" id="UP001596978">
    <property type="component" value="Unassembled WGS sequence"/>
</dbReference>
<organism evidence="11 12">
    <name type="scientific">Sungkyunkwania multivorans</name>
    <dbReference type="NCBI Taxonomy" id="1173618"/>
    <lineage>
        <taxon>Bacteria</taxon>
        <taxon>Pseudomonadati</taxon>
        <taxon>Bacteroidota</taxon>
        <taxon>Flavobacteriia</taxon>
        <taxon>Flavobacteriales</taxon>
        <taxon>Flavobacteriaceae</taxon>
        <taxon>Sungkyunkwania</taxon>
    </lineage>
</organism>
<proteinExistence type="inferred from homology"/>
<dbReference type="SUPFAM" id="SSF55166">
    <property type="entry name" value="Hedgehog/DD-peptidase"/>
    <property type="match status" value="1"/>
</dbReference>
<evidence type="ECO:0000256" key="2">
    <source>
        <dbReference type="ARBA" id="ARBA00022670"/>
    </source>
</evidence>
<evidence type="ECO:0000256" key="6">
    <source>
        <dbReference type="ARBA" id="ARBA00022997"/>
    </source>
</evidence>
<evidence type="ECO:0000256" key="10">
    <source>
        <dbReference type="PIRNR" id="PIRNR026671"/>
    </source>
</evidence>
<name>A0ABW3CUV4_9FLAO</name>
<keyword evidence="12" id="KW-1185">Reference proteome</keyword>
<keyword evidence="6 9" id="KW-0224">Dipeptidase</keyword>
<dbReference type="PIRSF" id="PIRSF026671">
    <property type="entry name" value="AA_dipeptidase"/>
    <property type="match status" value="1"/>
</dbReference>
<reference evidence="12" key="1">
    <citation type="journal article" date="2019" name="Int. J. Syst. Evol. Microbiol.">
        <title>The Global Catalogue of Microorganisms (GCM) 10K type strain sequencing project: providing services to taxonomists for standard genome sequencing and annotation.</title>
        <authorList>
            <consortium name="The Broad Institute Genomics Platform"/>
            <consortium name="The Broad Institute Genome Sequencing Center for Infectious Disease"/>
            <person name="Wu L."/>
            <person name="Ma J."/>
        </authorList>
    </citation>
    <scope>NUCLEOTIDE SEQUENCE [LARGE SCALE GENOMIC DNA]</scope>
    <source>
        <strain evidence="12">CCUG 62952</strain>
    </source>
</reference>
<comment type="caution">
    <text evidence="11">The sequence shown here is derived from an EMBL/GenBank/DDBJ whole genome shotgun (WGS) entry which is preliminary data.</text>
</comment>
<dbReference type="EMBL" id="JBHTJH010000004">
    <property type="protein sequence ID" value="MFD0861443.1"/>
    <property type="molecule type" value="Genomic_DNA"/>
</dbReference>
<feature type="site" description="Transition state stabilizer" evidence="9">
    <location>
        <position position="93"/>
    </location>
</feature>
<dbReference type="RefSeq" id="WP_386404469.1">
    <property type="nucleotide sequence ID" value="NZ_JBHTJH010000004.1"/>
</dbReference>
<keyword evidence="2 9" id="KW-0645">Protease</keyword>
<comment type="cofactor">
    <cofactor evidence="9">
        <name>Zn(2+)</name>
        <dbReference type="ChEBI" id="CHEBI:29105"/>
    </cofactor>
    <text evidence="9">Binds 1 zinc ion per subunit.</text>
</comment>
<evidence type="ECO:0000256" key="8">
    <source>
        <dbReference type="ARBA" id="ARBA00023316"/>
    </source>
</evidence>
<accession>A0ABW3CUV4</accession>
<keyword evidence="5 9" id="KW-0862">Zinc</keyword>
<keyword evidence="7 9" id="KW-0482">Metalloprotease</keyword>
<dbReference type="HAMAP" id="MF_01924">
    <property type="entry name" value="A_A_dipeptidase"/>
    <property type="match status" value="1"/>
</dbReference>
<protein>
    <recommendedName>
        <fullName evidence="9 10">D-alanyl-D-alanine dipeptidase</fullName>
        <shortName evidence="9 10">D-Ala-D-Ala dipeptidase</shortName>
        <ecNumber evidence="9 10">3.4.13.22</ecNumber>
    </recommendedName>
</protein>
<evidence type="ECO:0000313" key="11">
    <source>
        <dbReference type="EMBL" id="MFD0861443.1"/>
    </source>
</evidence>
<dbReference type="Pfam" id="PF01427">
    <property type="entry name" value="Peptidase_M15"/>
    <property type="match status" value="1"/>
</dbReference>
<feature type="active site" description="Proton donor/acceptor" evidence="9">
    <location>
        <position position="202"/>
    </location>
</feature>
<gene>
    <name evidence="11" type="ORF">ACFQ1M_04440</name>
</gene>
<evidence type="ECO:0000256" key="5">
    <source>
        <dbReference type="ARBA" id="ARBA00022833"/>
    </source>
</evidence>
<dbReference type="EC" id="3.4.13.22" evidence="9 10"/>
<sequence length="223" mass="26178">MKIAHSFLAFFIAISTSICQNRLPEGFVYIDDIIPDIVLEIRYCGNDNFVGQPIAGYYEEKCIVTKAAAIQLKSVQENLKAQGLRLKVFDAYRPQRAVDHFRIWARDWNDTLMKYKYYPNEAKPTLFKRGYISTRSGHSRGSTVDLTIIDRNGDELDMGTPWDFFGVESRPLSWRITEQQRENQRLLRDLMMKNGFKPLPTEWWHFTLAEEPFPKTYFDFVIE</sequence>
<dbReference type="PANTHER" id="PTHR43126">
    <property type="entry name" value="D-ALANYL-D-ALANINE DIPEPTIDASE"/>
    <property type="match status" value="1"/>
</dbReference>
<comment type="similarity">
    <text evidence="9 10">Belongs to the peptidase M15D family.</text>
</comment>
<evidence type="ECO:0000256" key="3">
    <source>
        <dbReference type="ARBA" id="ARBA00022723"/>
    </source>
</evidence>
<keyword evidence="4 9" id="KW-0378">Hydrolase</keyword>
<keyword evidence="3 9" id="KW-0479">Metal-binding</keyword>
<keyword evidence="8 10" id="KW-0961">Cell wall biogenesis/degradation</keyword>
<dbReference type="PANTHER" id="PTHR43126:SF1">
    <property type="entry name" value="D-ALANYL-D-ALANINE DIPEPTIDASE"/>
    <property type="match status" value="1"/>
</dbReference>
<dbReference type="Gene3D" id="3.30.1380.10">
    <property type="match status" value="1"/>
</dbReference>
<feature type="binding site" evidence="9">
    <location>
        <position position="138"/>
    </location>
    <ligand>
        <name>Zn(2+)</name>
        <dbReference type="ChEBI" id="CHEBI:29105"/>
        <note>catalytic</note>
    </ligand>
</feature>
<evidence type="ECO:0000313" key="12">
    <source>
        <dbReference type="Proteomes" id="UP001596978"/>
    </source>
</evidence>
<evidence type="ECO:0000256" key="4">
    <source>
        <dbReference type="ARBA" id="ARBA00022801"/>
    </source>
</evidence>
<comment type="catalytic activity">
    <reaction evidence="1 9 10">
        <text>D-alanyl-D-alanine + H2O = 2 D-alanine</text>
        <dbReference type="Rhea" id="RHEA:20661"/>
        <dbReference type="ChEBI" id="CHEBI:15377"/>
        <dbReference type="ChEBI" id="CHEBI:57416"/>
        <dbReference type="ChEBI" id="CHEBI:57822"/>
        <dbReference type="EC" id="3.4.13.22"/>
    </reaction>
</comment>
<dbReference type="InterPro" id="IPR009045">
    <property type="entry name" value="Zn_M74/Hedgehog-like"/>
</dbReference>
<comment type="function">
    <text evidence="9 10">Catalyzes hydrolysis of the D-alanyl-D-alanine dipeptide.</text>
</comment>